<gene>
    <name evidence="2" type="ORF">G7043_29640</name>
</gene>
<dbReference type="Gene3D" id="3.40.630.30">
    <property type="match status" value="1"/>
</dbReference>
<evidence type="ECO:0000313" key="3">
    <source>
        <dbReference type="Proteomes" id="UP000481360"/>
    </source>
</evidence>
<accession>A0A7C9RTL4</accession>
<dbReference type="InterPro" id="IPR000182">
    <property type="entry name" value="GNAT_dom"/>
</dbReference>
<proteinExistence type="predicted"/>
<dbReference type="PANTHER" id="PTHR43072">
    <property type="entry name" value="N-ACETYLTRANSFERASE"/>
    <property type="match status" value="1"/>
</dbReference>
<name>A0A7C9RTL4_9PSEU</name>
<reference evidence="2 3" key="1">
    <citation type="submission" date="2020-03" db="EMBL/GenBank/DDBJ databases">
        <title>Isolation and identification of active actinomycetes.</title>
        <authorList>
            <person name="Sun X."/>
        </authorList>
    </citation>
    <scope>NUCLEOTIDE SEQUENCE [LARGE SCALE GENOMIC DNA]</scope>
    <source>
        <strain evidence="2 3">NEAU-D13</strain>
    </source>
</reference>
<feature type="domain" description="N-acetyltransferase" evidence="1">
    <location>
        <begin position="7"/>
        <end position="164"/>
    </location>
</feature>
<organism evidence="2 3">
    <name type="scientific">Lentzea alba</name>
    <dbReference type="NCBI Taxonomy" id="2714351"/>
    <lineage>
        <taxon>Bacteria</taxon>
        <taxon>Bacillati</taxon>
        <taxon>Actinomycetota</taxon>
        <taxon>Actinomycetes</taxon>
        <taxon>Pseudonocardiales</taxon>
        <taxon>Pseudonocardiaceae</taxon>
        <taxon>Lentzea</taxon>
    </lineage>
</organism>
<dbReference type="SUPFAM" id="SSF55729">
    <property type="entry name" value="Acyl-CoA N-acyltransferases (Nat)"/>
    <property type="match status" value="1"/>
</dbReference>
<dbReference type="Proteomes" id="UP000481360">
    <property type="component" value="Unassembled WGS sequence"/>
</dbReference>
<comment type="caution">
    <text evidence="2">The sequence shown here is derived from an EMBL/GenBank/DDBJ whole genome shotgun (WGS) entry which is preliminary data.</text>
</comment>
<dbReference type="GO" id="GO:0016747">
    <property type="term" value="F:acyltransferase activity, transferring groups other than amino-acyl groups"/>
    <property type="evidence" value="ECO:0007669"/>
    <property type="project" value="InterPro"/>
</dbReference>
<keyword evidence="3" id="KW-1185">Reference proteome</keyword>
<dbReference type="PROSITE" id="PS51186">
    <property type="entry name" value="GNAT"/>
    <property type="match status" value="1"/>
</dbReference>
<dbReference type="AlphaFoldDB" id="A0A7C9RTL4"/>
<dbReference type="Pfam" id="PF00583">
    <property type="entry name" value="Acetyltransf_1"/>
    <property type="match status" value="1"/>
</dbReference>
<dbReference type="InterPro" id="IPR016181">
    <property type="entry name" value="Acyl_CoA_acyltransferase"/>
</dbReference>
<dbReference type="PANTHER" id="PTHR43072:SF8">
    <property type="entry name" value="ACYLTRANSFERASE FABY-RELATED"/>
    <property type="match status" value="1"/>
</dbReference>
<evidence type="ECO:0000313" key="2">
    <source>
        <dbReference type="EMBL" id="NGY63091.1"/>
    </source>
</evidence>
<protein>
    <submittedName>
        <fullName evidence="2">N-acetyltransferase</fullName>
    </submittedName>
</protein>
<sequence>MGAFSARSTADNTVTEIYAAYVLQTTVSLAETPPTRAQWGARYWDLAGRGLPFLVAEPEGEVVGMAFCSPWKTKSAYRFTVESSIYLDPRAAGRGVGTALLEKLLDRCTTAGIREVIAVIVDNGNTASQKLHLRCGFTEAGRLHGVGTKHGSTLDTVLMQRHLPTAVRFPHPGTSAQPAGVAS</sequence>
<keyword evidence="2" id="KW-0808">Transferase</keyword>
<evidence type="ECO:0000259" key="1">
    <source>
        <dbReference type="PROSITE" id="PS51186"/>
    </source>
</evidence>
<dbReference type="CDD" id="cd04301">
    <property type="entry name" value="NAT_SF"/>
    <property type="match status" value="1"/>
</dbReference>
<dbReference type="RefSeq" id="WP_166051174.1">
    <property type="nucleotide sequence ID" value="NZ_JAAMPJ010000009.1"/>
</dbReference>
<dbReference type="EMBL" id="JAAMPJ010000009">
    <property type="protein sequence ID" value="NGY63091.1"/>
    <property type="molecule type" value="Genomic_DNA"/>
</dbReference>